<dbReference type="GO" id="GO:0000272">
    <property type="term" value="P:polysaccharide catabolic process"/>
    <property type="evidence" value="ECO:0007669"/>
    <property type="project" value="InterPro"/>
</dbReference>
<dbReference type="InterPro" id="IPR035986">
    <property type="entry name" value="PKD_dom_sf"/>
</dbReference>
<dbReference type="STRING" id="1230454.C461_03317"/>
<keyword evidence="5" id="KW-1185">Reference proteome</keyword>
<dbReference type="InterPro" id="IPR013783">
    <property type="entry name" value="Ig-like_fold"/>
</dbReference>
<feature type="region of interest" description="Disordered" evidence="1">
    <location>
        <begin position="232"/>
        <end position="260"/>
    </location>
</feature>
<gene>
    <name evidence="4" type="ORF">C461_03317</name>
</gene>
<dbReference type="Gene3D" id="2.60.40.10">
    <property type="entry name" value="Immunoglobulins"/>
    <property type="match status" value="1"/>
</dbReference>
<comment type="caution">
    <text evidence="4">The sequence shown here is derived from an EMBL/GenBank/DDBJ whole genome shotgun (WGS) entry which is preliminary data.</text>
</comment>
<feature type="domain" description="PKD" evidence="2">
    <location>
        <begin position="165"/>
        <end position="246"/>
    </location>
</feature>
<dbReference type="InterPro" id="IPR002105">
    <property type="entry name" value="Dockerin_1_rpt"/>
</dbReference>
<feature type="compositionally biased region" description="Low complexity" evidence="1">
    <location>
        <begin position="136"/>
        <end position="153"/>
    </location>
</feature>
<dbReference type="GO" id="GO:0016020">
    <property type="term" value="C:membrane"/>
    <property type="evidence" value="ECO:0007669"/>
    <property type="project" value="InterPro"/>
</dbReference>
<dbReference type="Gene3D" id="1.10.1330.10">
    <property type="entry name" value="Dockerin domain"/>
    <property type="match status" value="1"/>
</dbReference>
<evidence type="ECO:0000259" key="3">
    <source>
        <dbReference type="PROSITE" id="PS50268"/>
    </source>
</evidence>
<dbReference type="EMBL" id="AOJI01000017">
    <property type="protein sequence ID" value="EMA68626.1"/>
    <property type="molecule type" value="Genomic_DNA"/>
</dbReference>
<dbReference type="RefSeq" id="WP_007998642.1">
    <property type="nucleotide sequence ID" value="NZ_AOJI01000017.1"/>
</dbReference>
<dbReference type="Gene3D" id="2.60.40.680">
    <property type="match status" value="1"/>
</dbReference>
<feature type="region of interest" description="Disordered" evidence="1">
    <location>
        <begin position="122"/>
        <end position="189"/>
    </location>
</feature>
<feature type="domain" description="Cadherin" evidence="3">
    <location>
        <begin position="112"/>
        <end position="258"/>
    </location>
</feature>
<dbReference type="Pfam" id="PF00404">
    <property type="entry name" value="Dockerin_1"/>
    <property type="match status" value="1"/>
</dbReference>
<evidence type="ECO:0000256" key="1">
    <source>
        <dbReference type="SAM" id="MobiDB-lite"/>
    </source>
</evidence>
<evidence type="ECO:0000313" key="5">
    <source>
        <dbReference type="Proteomes" id="UP000011575"/>
    </source>
</evidence>
<feature type="compositionally biased region" description="Low complexity" evidence="1">
    <location>
        <begin position="165"/>
        <end position="178"/>
    </location>
</feature>
<dbReference type="GO" id="GO:0007156">
    <property type="term" value="P:homophilic cell adhesion via plasma membrane adhesion molecules"/>
    <property type="evidence" value="ECO:0007669"/>
    <property type="project" value="InterPro"/>
</dbReference>
<dbReference type="PROSITE" id="PS50268">
    <property type="entry name" value="CADHERIN_2"/>
    <property type="match status" value="1"/>
</dbReference>
<name>M0PF09_9EURY</name>
<dbReference type="InterPro" id="IPR036439">
    <property type="entry name" value="Dockerin_dom_sf"/>
</dbReference>
<dbReference type="InterPro" id="IPR000601">
    <property type="entry name" value="PKD_dom"/>
</dbReference>
<dbReference type="PATRIC" id="fig|1230454.4.peg.684"/>
<sequence length="464" mass="47185">MNDTAHGYLRQTITALIALSLVLSVFGPVGTVAADPSVSVEQTPDSTTVAPGETVTLTTEFDVAELNAPQLTVGLPDGWEITEQTAEGPAAYNDEDTWQWLAGDDDGVTVSYTVEYTVSVPEDASPGEYSISADGSALSPTDSASTADSDSTSVTVEEPDQNEGPSASFTASPSSPDAGESVSFDASASTDADGSIASYEWDFGDGETASGESVTHAYDSAGDYDVTLTVTDDDGATDTATQTVSVGEPADPDPDPDLSTAVSLSPSEDLVAVNGTSTFDVVVEDADGGVGAYSLALSVEDGETATIEDVSVDDGALSDVQISADGSSATADVALLDTEQNGSVTVATVTVAGSADGETAVDLDVSSLGTESGDAYNVTAANGATLTVSELVVGGADQPAQDLDGDGVYEDVNGDGEVDELDVQLLFAERNSAVVQDSPDAFDFNGDGEFDILDIQALFYEEVA</sequence>
<dbReference type="GO" id="GO:0005509">
    <property type="term" value="F:calcium ion binding"/>
    <property type="evidence" value="ECO:0007669"/>
    <property type="project" value="InterPro"/>
</dbReference>
<evidence type="ECO:0000313" key="4">
    <source>
        <dbReference type="EMBL" id="EMA68626.1"/>
    </source>
</evidence>
<dbReference type="Proteomes" id="UP000011575">
    <property type="component" value="Unassembled WGS sequence"/>
</dbReference>
<dbReference type="InterPro" id="IPR022409">
    <property type="entry name" value="PKD/Chitinase_dom"/>
</dbReference>
<dbReference type="PROSITE" id="PS50093">
    <property type="entry name" value="PKD"/>
    <property type="match status" value="1"/>
</dbReference>
<dbReference type="SMART" id="SM00089">
    <property type="entry name" value="PKD"/>
    <property type="match status" value="1"/>
</dbReference>
<dbReference type="CDD" id="cd00146">
    <property type="entry name" value="PKD"/>
    <property type="match status" value="1"/>
</dbReference>
<dbReference type="SUPFAM" id="SSF63446">
    <property type="entry name" value="Type I dockerin domain"/>
    <property type="match status" value="1"/>
</dbReference>
<dbReference type="InterPro" id="IPR018247">
    <property type="entry name" value="EF_Hand_1_Ca_BS"/>
</dbReference>
<dbReference type="PROSITE" id="PS00018">
    <property type="entry name" value="EF_HAND_1"/>
    <property type="match status" value="1"/>
</dbReference>
<dbReference type="AlphaFoldDB" id="M0PF09"/>
<keyword evidence="4" id="KW-0378">Hydrolase</keyword>
<evidence type="ECO:0000259" key="2">
    <source>
        <dbReference type="PROSITE" id="PS50093"/>
    </source>
</evidence>
<accession>M0PF09</accession>
<dbReference type="SUPFAM" id="SSF49299">
    <property type="entry name" value="PKD domain"/>
    <property type="match status" value="1"/>
</dbReference>
<reference evidence="4 5" key="1">
    <citation type="journal article" date="2014" name="PLoS Genet.">
        <title>Phylogenetically driven sequencing of extremely halophilic archaea reveals strategies for static and dynamic osmo-response.</title>
        <authorList>
            <person name="Becker E.A."/>
            <person name="Seitzer P.M."/>
            <person name="Tritt A."/>
            <person name="Larsen D."/>
            <person name="Krusor M."/>
            <person name="Yao A.I."/>
            <person name="Wu D."/>
            <person name="Madern D."/>
            <person name="Eisen J.A."/>
            <person name="Darling A.E."/>
            <person name="Facciotti M.T."/>
        </authorList>
    </citation>
    <scope>NUCLEOTIDE SEQUENCE [LARGE SCALE GENOMIC DNA]</scope>
    <source>
        <strain evidence="4 5">JCM 13560</strain>
    </source>
</reference>
<proteinExistence type="predicted"/>
<protein>
    <submittedName>
        <fullName evidence="4">Glycoside hydrolase family protein</fullName>
    </submittedName>
</protein>
<dbReference type="GO" id="GO:0004553">
    <property type="term" value="F:hydrolase activity, hydrolyzing O-glycosyl compounds"/>
    <property type="evidence" value="ECO:0007669"/>
    <property type="project" value="InterPro"/>
</dbReference>
<dbReference type="Pfam" id="PF18911">
    <property type="entry name" value="PKD_4"/>
    <property type="match status" value="1"/>
</dbReference>
<dbReference type="OrthoDB" id="326099at2157"/>
<organism evidence="4 5">
    <name type="scientific">Halorubrum aidingense JCM 13560</name>
    <dbReference type="NCBI Taxonomy" id="1230454"/>
    <lineage>
        <taxon>Archaea</taxon>
        <taxon>Methanobacteriati</taxon>
        <taxon>Methanobacteriota</taxon>
        <taxon>Stenosarchaea group</taxon>
        <taxon>Halobacteria</taxon>
        <taxon>Halobacteriales</taxon>
        <taxon>Haloferacaceae</taxon>
        <taxon>Halorubrum</taxon>
    </lineage>
</organism>
<dbReference type="InterPro" id="IPR002126">
    <property type="entry name" value="Cadherin-like_dom"/>
</dbReference>